<sequence length="192" mass="20141">MKKLVFALIASAAVAGAAQAQTTTTTTDAPRGYVGLGVATADHDYSLSGVTDKDGYKASAKVFGGYEFNKTFGVEAGYTDFGKSDFSFSNASGTGNGRSDGHAAYIAGKATAPLNDQFAVYGKLGVENSHRFYNTTTGLSGSSNDTGVYGAVGLQYNLTKEVSLNAEYERYGKSKDFGAKADVWTVGARYNF</sequence>
<dbReference type="Gene3D" id="2.40.160.20">
    <property type="match status" value="1"/>
</dbReference>
<feature type="signal peptide" evidence="3">
    <location>
        <begin position="1"/>
        <end position="20"/>
    </location>
</feature>
<organism evidence="5 6">
    <name type="scientific">Massilia solisilvae</name>
    <dbReference type="NCBI Taxonomy" id="1811225"/>
    <lineage>
        <taxon>Bacteria</taxon>
        <taxon>Pseudomonadati</taxon>
        <taxon>Pseudomonadota</taxon>
        <taxon>Betaproteobacteria</taxon>
        <taxon>Burkholderiales</taxon>
        <taxon>Oxalobacteraceae</taxon>
        <taxon>Telluria group</taxon>
        <taxon>Massilia</taxon>
    </lineage>
</organism>
<accession>A0ABT2BMY6</accession>
<evidence type="ECO:0000256" key="2">
    <source>
        <dbReference type="ARBA" id="ARBA00022729"/>
    </source>
</evidence>
<dbReference type="RefSeq" id="WP_258857508.1">
    <property type="nucleotide sequence ID" value="NZ_JANUGV010000005.1"/>
</dbReference>
<evidence type="ECO:0000256" key="1">
    <source>
        <dbReference type="ARBA" id="ARBA00004442"/>
    </source>
</evidence>
<feature type="chain" id="PRO_5046191842" evidence="3">
    <location>
        <begin position="21"/>
        <end position="192"/>
    </location>
</feature>
<feature type="domain" description="Outer membrane protein beta-barrel" evidence="4">
    <location>
        <begin position="9"/>
        <end position="192"/>
    </location>
</feature>
<dbReference type="EMBL" id="JANUGV010000005">
    <property type="protein sequence ID" value="MCS0609882.1"/>
    <property type="molecule type" value="Genomic_DNA"/>
</dbReference>
<keyword evidence="2 3" id="KW-0732">Signal</keyword>
<protein>
    <submittedName>
        <fullName evidence="5">Outer membrane beta-barrel protein</fullName>
    </submittedName>
</protein>
<name>A0ABT2BMY6_9BURK</name>
<evidence type="ECO:0000259" key="4">
    <source>
        <dbReference type="Pfam" id="PF13505"/>
    </source>
</evidence>
<reference evidence="5 6" key="1">
    <citation type="submission" date="2022-08" db="EMBL/GenBank/DDBJ databases">
        <title>Reclassification of Massilia species as members of the genera Telluria, Duganella, Pseudoduganella, Mokoshia gen. nov. and Zemynaea gen. nov. using orthogonal and non-orthogonal genome-based approaches.</title>
        <authorList>
            <person name="Bowman J.P."/>
        </authorList>
    </citation>
    <scope>NUCLEOTIDE SEQUENCE [LARGE SCALE GENOMIC DNA]</scope>
    <source>
        <strain evidence="5 6">JCM 31607</strain>
    </source>
</reference>
<evidence type="ECO:0000256" key="3">
    <source>
        <dbReference type="SAM" id="SignalP"/>
    </source>
</evidence>
<gene>
    <name evidence="5" type="ORF">NX773_17085</name>
</gene>
<comment type="caution">
    <text evidence="5">The sequence shown here is derived from an EMBL/GenBank/DDBJ whole genome shotgun (WGS) entry which is preliminary data.</text>
</comment>
<proteinExistence type="predicted"/>
<dbReference type="InterPro" id="IPR027385">
    <property type="entry name" value="Beta-barrel_OMP"/>
</dbReference>
<evidence type="ECO:0000313" key="6">
    <source>
        <dbReference type="Proteomes" id="UP001205861"/>
    </source>
</evidence>
<keyword evidence="6" id="KW-1185">Reference proteome</keyword>
<dbReference type="InterPro" id="IPR011250">
    <property type="entry name" value="OMP/PagP_B-barrel"/>
</dbReference>
<comment type="subcellular location">
    <subcellularLocation>
        <location evidence="1">Cell outer membrane</location>
    </subcellularLocation>
</comment>
<dbReference type="Proteomes" id="UP001205861">
    <property type="component" value="Unassembled WGS sequence"/>
</dbReference>
<evidence type="ECO:0000313" key="5">
    <source>
        <dbReference type="EMBL" id="MCS0609882.1"/>
    </source>
</evidence>
<dbReference type="SUPFAM" id="SSF56925">
    <property type="entry name" value="OMPA-like"/>
    <property type="match status" value="1"/>
</dbReference>
<dbReference type="Pfam" id="PF13505">
    <property type="entry name" value="OMP_b-brl"/>
    <property type="match status" value="1"/>
</dbReference>